<comment type="subcellular location">
    <subcellularLocation>
        <location evidence="2">Cytoplasm</location>
    </subcellularLocation>
</comment>
<evidence type="ECO:0000256" key="10">
    <source>
        <dbReference type="RuleBase" id="RU004187"/>
    </source>
</evidence>
<evidence type="ECO:0000256" key="6">
    <source>
        <dbReference type="ARBA" id="ARBA00022741"/>
    </source>
</evidence>
<dbReference type="PROSITE" id="PS00751">
    <property type="entry name" value="TCP1_2"/>
    <property type="match status" value="1"/>
</dbReference>
<evidence type="ECO:0000256" key="8">
    <source>
        <dbReference type="ARBA" id="ARBA00023186"/>
    </source>
</evidence>
<evidence type="ECO:0000313" key="13">
    <source>
        <dbReference type="Proteomes" id="UP001059546"/>
    </source>
</evidence>
<dbReference type="PANTHER" id="PTHR11353">
    <property type="entry name" value="CHAPERONIN"/>
    <property type="match status" value="1"/>
</dbReference>
<dbReference type="SUPFAM" id="SSF52029">
    <property type="entry name" value="GroEL apical domain-like"/>
    <property type="match status" value="1"/>
</dbReference>
<dbReference type="GO" id="GO:0005832">
    <property type="term" value="C:chaperonin-containing T-complex"/>
    <property type="evidence" value="ECO:0007669"/>
    <property type="project" value="UniProtKB-ARBA"/>
</dbReference>
<dbReference type="GO" id="GO:0005524">
    <property type="term" value="F:ATP binding"/>
    <property type="evidence" value="ECO:0007669"/>
    <property type="project" value="UniProtKB-KW"/>
</dbReference>
<evidence type="ECO:0000313" key="11">
    <source>
        <dbReference type="EMBL" id="UTX44142.1"/>
    </source>
</evidence>
<dbReference type="InterPro" id="IPR002194">
    <property type="entry name" value="Chaperonin_TCP-1_CS"/>
</dbReference>
<dbReference type="Pfam" id="PF00118">
    <property type="entry name" value="Cpn60_TCP1"/>
    <property type="match status" value="1"/>
</dbReference>
<dbReference type="SUPFAM" id="SSF54849">
    <property type="entry name" value="GroEL-intermediate domain like"/>
    <property type="match status" value="1"/>
</dbReference>
<gene>
    <name evidence="11" type="ORF">GPU96_10g19320</name>
    <name evidence="12" type="ORF">PFJ87_10g00790</name>
</gene>
<dbReference type="Gene3D" id="3.30.260.10">
    <property type="entry name" value="TCP-1-like chaperonin intermediate domain"/>
    <property type="match status" value="1"/>
</dbReference>
<name>A0A9Q9C7R8_ENCHE</name>
<keyword evidence="8 10" id="KW-0143">Chaperone</keyword>
<dbReference type="InterPro" id="IPR002423">
    <property type="entry name" value="Cpn60/GroEL/TCP-1"/>
</dbReference>
<comment type="subunit">
    <text evidence="4">Component of the T-complex protein 1 (TCP1) complex.</text>
</comment>
<comment type="similarity">
    <text evidence="3 10">Belongs to the TCP-1 chaperonin family.</text>
</comment>
<keyword evidence="14" id="KW-1185">Reference proteome</keyword>
<dbReference type="Gene3D" id="1.10.560.10">
    <property type="entry name" value="GroEL-like equatorial domain"/>
    <property type="match status" value="1"/>
</dbReference>
<evidence type="ECO:0000256" key="7">
    <source>
        <dbReference type="ARBA" id="ARBA00022840"/>
    </source>
</evidence>
<dbReference type="InterPro" id="IPR027410">
    <property type="entry name" value="TCP-1-like_intermed_sf"/>
</dbReference>
<dbReference type="AlphaFoldDB" id="A0A9Q9C7R8"/>
<keyword evidence="7 10" id="KW-0067">ATP-binding</keyword>
<keyword evidence="6 10" id="KW-0547">Nucleotide-binding</keyword>
<evidence type="ECO:0000256" key="9">
    <source>
        <dbReference type="ARBA" id="ARBA00032221"/>
    </source>
</evidence>
<protein>
    <recommendedName>
        <fullName evidence="9">CCT-eta</fullName>
    </recommendedName>
</protein>
<dbReference type="GO" id="GO:0016887">
    <property type="term" value="F:ATP hydrolysis activity"/>
    <property type="evidence" value="ECO:0007669"/>
    <property type="project" value="InterPro"/>
</dbReference>
<dbReference type="InterPro" id="IPR027409">
    <property type="entry name" value="GroEL-like_apical_dom_sf"/>
</dbReference>
<dbReference type="InterPro" id="IPR027413">
    <property type="entry name" value="GROEL-like_equatorial_sf"/>
</dbReference>
<evidence type="ECO:0000313" key="12">
    <source>
        <dbReference type="EMBL" id="WEL39631.1"/>
    </source>
</evidence>
<keyword evidence="5" id="KW-0963">Cytoplasm</keyword>
<evidence type="ECO:0000256" key="3">
    <source>
        <dbReference type="ARBA" id="ARBA00008020"/>
    </source>
</evidence>
<dbReference type="PROSITE" id="PS00995">
    <property type="entry name" value="TCP1_3"/>
    <property type="match status" value="1"/>
</dbReference>
<evidence type="ECO:0000256" key="4">
    <source>
        <dbReference type="ARBA" id="ARBA00011381"/>
    </source>
</evidence>
<reference evidence="12 14" key="2">
    <citation type="submission" date="2023-02" db="EMBL/GenBank/DDBJ databases">
        <title>Encephalitozoon hellem ATCC 50451 complete genome.</title>
        <authorList>
            <person name="Mascarenhas dos Santos A.C."/>
            <person name="Julian A.T."/>
            <person name="Pombert J.-F."/>
        </authorList>
    </citation>
    <scope>NUCLEOTIDE SEQUENCE [LARGE SCALE GENOMIC DNA]</scope>
    <source>
        <strain evidence="12 14">ATCC 50451</strain>
    </source>
</reference>
<dbReference type="PRINTS" id="PR00304">
    <property type="entry name" value="TCOMPLEXTCP1"/>
</dbReference>
<dbReference type="NCBIfam" id="TIGR02345">
    <property type="entry name" value="chap_CCT_eta"/>
    <property type="match status" value="1"/>
</dbReference>
<dbReference type="SUPFAM" id="SSF48592">
    <property type="entry name" value="GroEL equatorial domain-like"/>
    <property type="match status" value="1"/>
</dbReference>
<sequence length="511" mass="56292">MNQLFVQTEKIADPREGKLQVVSNIDVCTKIAEFLESTLGPYGMDKLFAGKEIVVTNDGATILKHMKVKHPVGKLLVGLSESQDSEVGDGTTSVVVLTAEILSCLKSLIKDNFDLESIRECLSELRAVCIGHVEKISMEVDDEMLYKMAETCVTSKNIRHEKKYFSRMIVDTVRQAKTDNMESIGIKKVQGGSIGDSIAVNGIAFEKCFTYAGYEQQPKRIENPKIVCLNVELEWKSERDNAEIRVGGVEEYQKVVDAEWAIIRRKLDEIIDSGANVVLSSLSIGDYATQYFARHGIFCAGRVSKDDLSRVVGSCGGRILGSTDYLEGSLGSCELFEERQLGKLRYNYFEGGGMQACTIILRGPGQEVLEEIERAVHDAICVVRTALKTRKAVCGGGSVEMELSKAVREKSMEYGNKKVFVAKAVGQAFEKIPLLLARNFGFDTISVIQDLRKRHANGSAYQGVSIGGVQDMRDLGIYEPLEVKKNMIKASLDGAASIIMIDSTIMAEKSQ</sequence>
<dbReference type="EMBL" id="CP075156">
    <property type="protein sequence ID" value="UTX44142.1"/>
    <property type="molecule type" value="Genomic_DNA"/>
</dbReference>
<dbReference type="Proteomes" id="UP001059546">
    <property type="component" value="Chromosome X"/>
</dbReference>
<dbReference type="GO" id="GO:0140662">
    <property type="term" value="F:ATP-dependent protein folding chaperone"/>
    <property type="evidence" value="ECO:0007669"/>
    <property type="project" value="InterPro"/>
</dbReference>
<comment type="function">
    <text evidence="1">Molecular chaperone; assists the folding of proteins upon ATP hydrolysis.</text>
</comment>
<evidence type="ECO:0000256" key="2">
    <source>
        <dbReference type="ARBA" id="ARBA00004496"/>
    </source>
</evidence>
<dbReference type="EMBL" id="CP119071">
    <property type="protein sequence ID" value="WEL39631.1"/>
    <property type="molecule type" value="Genomic_DNA"/>
</dbReference>
<dbReference type="PROSITE" id="PS00750">
    <property type="entry name" value="TCP1_1"/>
    <property type="match status" value="1"/>
</dbReference>
<dbReference type="InterPro" id="IPR017998">
    <property type="entry name" value="Chaperone_TCP-1"/>
</dbReference>
<evidence type="ECO:0000256" key="5">
    <source>
        <dbReference type="ARBA" id="ARBA00022490"/>
    </source>
</evidence>
<dbReference type="Gene3D" id="3.50.7.10">
    <property type="entry name" value="GroEL"/>
    <property type="match status" value="1"/>
</dbReference>
<dbReference type="OrthoDB" id="10248520at2759"/>
<accession>A0A9Q9C7R8</accession>
<dbReference type="GO" id="GO:0051082">
    <property type="term" value="F:unfolded protein binding"/>
    <property type="evidence" value="ECO:0007669"/>
    <property type="project" value="InterPro"/>
</dbReference>
<organism evidence="11 13">
    <name type="scientific">Encephalitozoon hellem</name>
    <name type="common">Microsporidian parasite</name>
    <dbReference type="NCBI Taxonomy" id="27973"/>
    <lineage>
        <taxon>Eukaryota</taxon>
        <taxon>Fungi</taxon>
        <taxon>Fungi incertae sedis</taxon>
        <taxon>Microsporidia</taxon>
        <taxon>Unikaryonidae</taxon>
        <taxon>Encephalitozoon</taxon>
    </lineage>
</organism>
<dbReference type="Proteomes" id="UP001217963">
    <property type="component" value="Chromosome X"/>
</dbReference>
<dbReference type="InterPro" id="IPR012720">
    <property type="entry name" value="Chap_CCT_eta"/>
</dbReference>
<evidence type="ECO:0000313" key="14">
    <source>
        <dbReference type="Proteomes" id="UP001217963"/>
    </source>
</evidence>
<reference evidence="11" key="1">
    <citation type="submission" date="2021-05" db="EMBL/GenBank/DDBJ databases">
        <title>Encephalitozoon hellem ATCC 50604 Complete Genome.</title>
        <authorList>
            <person name="Mascarenhas dos Santos A.C."/>
            <person name="Julian A.T."/>
            <person name="Pombert J.-F."/>
        </authorList>
    </citation>
    <scope>NUCLEOTIDE SEQUENCE</scope>
    <source>
        <strain evidence="11">ATCC 50604</strain>
    </source>
</reference>
<dbReference type="FunFam" id="3.50.7.10:FF:000006">
    <property type="entry name" value="T-complex protein 1 subunit eta"/>
    <property type="match status" value="1"/>
</dbReference>
<evidence type="ECO:0000256" key="1">
    <source>
        <dbReference type="ARBA" id="ARBA00002912"/>
    </source>
</evidence>
<proteinExistence type="inferred from homology"/>